<keyword evidence="2" id="KW-0963">Cytoplasm</keyword>
<organism evidence="7 8">
    <name type="scientific">Chitinophaga rupis</name>
    <dbReference type="NCBI Taxonomy" id="573321"/>
    <lineage>
        <taxon>Bacteria</taxon>
        <taxon>Pseudomonadati</taxon>
        <taxon>Bacteroidota</taxon>
        <taxon>Chitinophagia</taxon>
        <taxon>Chitinophagales</taxon>
        <taxon>Chitinophagaceae</taxon>
        <taxon>Chitinophaga</taxon>
    </lineage>
</organism>
<keyword evidence="8" id="KW-1185">Reference proteome</keyword>
<keyword evidence="4" id="KW-0408">Iron</keyword>
<evidence type="ECO:0000256" key="2">
    <source>
        <dbReference type="ARBA" id="ARBA00022490"/>
    </source>
</evidence>
<gene>
    <name evidence="7" type="ORF">SAMN04488505_11155</name>
</gene>
<dbReference type="AlphaFoldDB" id="A0A1H8HHM1"/>
<evidence type="ECO:0000256" key="3">
    <source>
        <dbReference type="ARBA" id="ARBA00022723"/>
    </source>
</evidence>
<evidence type="ECO:0000313" key="7">
    <source>
        <dbReference type="EMBL" id="SEN55028.1"/>
    </source>
</evidence>
<dbReference type="EMBL" id="FOBB01000011">
    <property type="protein sequence ID" value="SEN55028.1"/>
    <property type="molecule type" value="Genomic_DNA"/>
</dbReference>
<dbReference type="InterPro" id="IPR012312">
    <property type="entry name" value="Hemerythrin-like"/>
</dbReference>
<dbReference type="Pfam" id="PF01814">
    <property type="entry name" value="Hemerythrin"/>
    <property type="match status" value="1"/>
</dbReference>
<dbReference type="GO" id="GO:0046872">
    <property type="term" value="F:metal ion binding"/>
    <property type="evidence" value="ECO:0007669"/>
    <property type="project" value="UniProtKB-KW"/>
</dbReference>
<dbReference type="PANTHER" id="PTHR36438:SF1">
    <property type="entry name" value="IRON-SULFUR CLUSTER REPAIR PROTEIN YTFE"/>
    <property type="match status" value="1"/>
</dbReference>
<dbReference type="RefSeq" id="WP_089920089.1">
    <property type="nucleotide sequence ID" value="NZ_FOBB01000011.1"/>
</dbReference>
<dbReference type="Pfam" id="PF04405">
    <property type="entry name" value="ScdA_N"/>
    <property type="match status" value="1"/>
</dbReference>
<feature type="domain" description="Hemerythrin-like" evidence="5">
    <location>
        <begin position="157"/>
        <end position="308"/>
    </location>
</feature>
<sequence>MITTSTLDVTLIEPRLKHPVIFNYFDALQPGESFIIHNDHDPKPLYYQLLGERGNIFTWEYLEHGPESWEVKIEKIPDDKEEETVGALAAADYRKAEVFRKMGIDFCCGGSKTLKQASEQAGISEAVLKHALQEADKAPASHLQDFSQWDPGFLADYIINTHHRYVKDNAAIISALAQKVAQHHGNTHPELIELAARTGAFLNDLLSHLAKEEESVFPAIKQLAGRGQGLSAIPDACTVSIAAAIDNMEEEHEAAGDDLRFFRDLSNNYSLPPDACNSYAYLFEKMKEFESDLFLHIHLENNILFPRAIRLEEEQDQQLR</sequence>
<dbReference type="Proteomes" id="UP000198984">
    <property type="component" value="Unassembled WGS sequence"/>
</dbReference>
<feature type="domain" description="DUF2249" evidence="6">
    <location>
        <begin position="6"/>
        <end position="75"/>
    </location>
</feature>
<name>A0A1H8HHM1_9BACT</name>
<dbReference type="Pfam" id="PF10006">
    <property type="entry name" value="DUF2249"/>
    <property type="match status" value="1"/>
</dbReference>
<proteinExistence type="predicted"/>
<dbReference type="InterPro" id="IPR018720">
    <property type="entry name" value="DUF2249"/>
</dbReference>
<dbReference type="PANTHER" id="PTHR36438">
    <property type="entry name" value="IRON-SULFUR CLUSTER REPAIR PROTEIN YTFE"/>
    <property type="match status" value="1"/>
</dbReference>
<dbReference type="STRING" id="573321.SAMN04488505_11155"/>
<dbReference type="Gene3D" id="1.20.120.520">
    <property type="entry name" value="nmb1532 protein domain like"/>
    <property type="match status" value="1"/>
</dbReference>
<accession>A0A1H8HHM1</accession>
<comment type="subcellular location">
    <subcellularLocation>
        <location evidence="1">Cytoplasm</location>
    </subcellularLocation>
</comment>
<reference evidence="7 8" key="1">
    <citation type="submission" date="2016-10" db="EMBL/GenBank/DDBJ databases">
        <authorList>
            <person name="de Groot N.N."/>
        </authorList>
    </citation>
    <scope>NUCLEOTIDE SEQUENCE [LARGE SCALE GENOMIC DNA]</scope>
    <source>
        <strain evidence="7 8">DSM 21039</strain>
    </source>
</reference>
<keyword evidence="3" id="KW-0479">Metal-binding</keyword>
<evidence type="ECO:0000256" key="1">
    <source>
        <dbReference type="ARBA" id="ARBA00004496"/>
    </source>
</evidence>
<dbReference type="NCBIfam" id="TIGR03652">
    <property type="entry name" value="FeS_repair_RIC"/>
    <property type="match status" value="1"/>
</dbReference>
<evidence type="ECO:0000259" key="5">
    <source>
        <dbReference type="Pfam" id="PF01814"/>
    </source>
</evidence>
<dbReference type="GO" id="GO:0005737">
    <property type="term" value="C:cytoplasm"/>
    <property type="evidence" value="ECO:0007669"/>
    <property type="project" value="UniProtKB-SubCell"/>
</dbReference>
<evidence type="ECO:0000259" key="6">
    <source>
        <dbReference type="Pfam" id="PF10006"/>
    </source>
</evidence>
<dbReference type="InterPro" id="IPR019903">
    <property type="entry name" value="RIC_family"/>
</dbReference>
<evidence type="ECO:0000313" key="8">
    <source>
        <dbReference type="Proteomes" id="UP000198984"/>
    </source>
</evidence>
<dbReference type="OrthoDB" id="9797132at2"/>
<evidence type="ECO:0000256" key="4">
    <source>
        <dbReference type="ARBA" id="ARBA00023004"/>
    </source>
</evidence>
<protein>
    <submittedName>
        <fullName evidence="7">Regulator of cell morphogenesis and NO signaling</fullName>
    </submittedName>
</protein>